<dbReference type="PANTHER" id="PTHR21229:SF2">
    <property type="entry name" value="RE59932P"/>
    <property type="match status" value="1"/>
</dbReference>
<protein>
    <recommendedName>
        <fullName evidence="5">Intimal thickness related receptor IRP domain-containing protein</fullName>
    </recommendedName>
</protein>
<feature type="transmembrane region" description="Helical" evidence="1">
    <location>
        <begin position="349"/>
        <end position="370"/>
    </location>
</feature>
<keyword evidence="1" id="KW-0472">Membrane</keyword>
<dbReference type="AlphaFoldDB" id="A0A5K1UMW4"/>
<evidence type="ECO:0000256" key="1">
    <source>
        <dbReference type="SAM" id="Phobius"/>
    </source>
</evidence>
<feature type="signal peptide" evidence="2">
    <location>
        <begin position="1"/>
        <end position="20"/>
    </location>
</feature>
<feature type="transmembrane region" description="Helical" evidence="1">
    <location>
        <begin position="205"/>
        <end position="235"/>
    </location>
</feature>
<evidence type="ECO:0000256" key="2">
    <source>
        <dbReference type="SAM" id="SignalP"/>
    </source>
</evidence>
<keyword evidence="2" id="KW-0732">Signal</keyword>
<dbReference type="GO" id="GO:0016020">
    <property type="term" value="C:membrane"/>
    <property type="evidence" value="ECO:0007669"/>
    <property type="project" value="InterPro"/>
</dbReference>
<dbReference type="VEuPathDB" id="AmoebaDB:EHI_106250"/>
<feature type="transmembrane region" description="Helical" evidence="1">
    <location>
        <begin position="174"/>
        <end position="193"/>
    </location>
</feature>
<dbReference type="VEuPathDB" id="AmoebaDB:EHI7A_017100"/>
<organism evidence="3 4">
    <name type="scientific">Entamoeba histolytica</name>
    <dbReference type="NCBI Taxonomy" id="5759"/>
    <lineage>
        <taxon>Eukaryota</taxon>
        <taxon>Amoebozoa</taxon>
        <taxon>Evosea</taxon>
        <taxon>Archamoebae</taxon>
        <taxon>Mastigamoebida</taxon>
        <taxon>Entamoebidae</taxon>
        <taxon>Entamoeba</taxon>
    </lineage>
</organism>
<comment type="caution">
    <text evidence="3">The sequence shown here is derived from an EMBL/GenBank/DDBJ whole genome shotgun (WGS) entry which is preliminary data.</text>
</comment>
<gene>
    <name evidence="3" type="ORF">CL6EHI_106250</name>
</gene>
<dbReference type="Proteomes" id="UP000078387">
    <property type="component" value="Unassembled WGS sequence"/>
</dbReference>
<evidence type="ECO:0008006" key="5">
    <source>
        <dbReference type="Google" id="ProtNLM"/>
    </source>
</evidence>
<dbReference type="EMBL" id="BDEQ01000001">
    <property type="protein sequence ID" value="GAT95770.1"/>
    <property type="molecule type" value="Genomic_DNA"/>
</dbReference>
<evidence type="ECO:0000313" key="4">
    <source>
        <dbReference type="Proteomes" id="UP000078387"/>
    </source>
</evidence>
<dbReference type="PANTHER" id="PTHR21229">
    <property type="entry name" value="LUNG SEVEN TRANSMEMBRANE RECEPTOR"/>
    <property type="match status" value="1"/>
</dbReference>
<dbReference type="VEuPathDB" id="AmoebaDB:EHI8A_058110"/>
<dbReference type="VEuPathDB" id="AmoebaDB:KM1_040540"/>
<keyword evidence="1" id="KW-0812">Transmembrane</keyword>
<sequence length="438" mass="51369">MKLRMLLWIIFTTCFGYYQSDTITIKTTRNYLFSFSIGKEGKFDITTMTPEFNDRITLAVCQRGRDYTAPPTASDREKCERLEKICETYVFNDSSYHYLNASVYDFALLACNATFPFKFQYTIHIKNGKSELPISQVYSPEVYLILMGVYSFIMISYIIYCIFNKRHIKQIHRIVLVIQIVFVLHCLFASSYYRDYSKSGQPFLFLFYVSSLFHSMSDYLPIVLCSILTLGYSIVYSHFFRQQTQPFVIILLVYLFISFGSHIFKDIRLMVSLVGIFFILPITGRFVALNRHFITMQILSEEVPVEFIEVLKKKIQILQFCYFLVFVRLVICTLYDFTQEVLFSNSPYISVFVFEILLLMTSLFLIVILLPREGVFTHIHLNQLLEVYHQPPQRHYQIMKDVKEKIDREEIVFFTYATSVSLSSQEIAPIGIGYVVTN</sequence>
<feature type="transmembrane region" description="Helical" evidence="1">
    <location>
        <begin position="247"/>
        <end position="264"/>
    </location>
</feature>
<proteinExistence type="predicted"/>
<dbReference type="InterPro" id="IPR009637">
    <property type="entry name" value="GPR107/GPR108-like"/>
</dbReference>
<accession>A0A5K1UMW4</accession>
<feature type="transmembrane region" description="Helical" evidence="1">
    <location>
        <begin position="142"/>
        <end position="162"/>
    </location>
</feature>
<evidence type="ECO:0000313" key="3">
    <source>
        <dbReference type="EMBL" id="GAT95770.1"/>
    </source>
</evidence>
<keyword evidence="1" id="KW-1133">Transmembrane helix</keyword>
<feature type="transmembrane region" description="Helical" evidence="1">
    <location>
        <begin position="270"/>
        <end position="288"/>
    </location>
</feature>
<reference evidence="3 4" key="1">
    <citation type="submission" date="2016-05" db="EMBL/GenBank/DDBJ databases">
        <title>First whole genome sequencing of Entamoeba histolytica HM1:IMSS-clone-6.</title>
        <authorList>
            <person name="Mukherjee Avik.K."/>
            <person name="Izumyama S."/>
            <person name="Nakada-Tsukui K."/>
            <person name="Nozaki T."/>
        </authorList>
    </citation>
    <scope>NUCLEOTIDE SEQUENCE [LARGE SCALE GENOMIC DNA]</scope>
    <source>
        <strain evidence="3 4">HM1:IMSS clone 6</strain>
    </source>
</reference>
<feature type="chain" id="PRO_5023807116" description="Intimal thickness related receptor IRP domain-containing protein" evidence="2">
    <location>
        <begin position="21"/>
        <end position="438"/>
    </location>
</feature>
<dbReference type="VEuPathDB" id="AmoebaDB:EHI5A_032300"/>
<dbReference type="GO" id="GO:0005794">
    <property type="term" value="C:Golgi apparatus"/>
    <property type="evidence" value="ECO:0007669"/>
    <property type="project" value="TreeGrafter"/>
</dbReference>
<dbReference type="OMA" id="QSSAYIN"/>
<feature type="transmembrane region" description="Helical" evidence="1">
    <location>
        <begin position="317"/>
        <end position="337"/>
    </location>
</feature>
<name>A0A5K1UMW4_ENTHI</name>